<proteinExistence type="predicted"/>
<dbReference type="OrthoDB" id="9154628at2"/>
<evidence type="ECO:0000313" key="1">
    <source>
        <dbReference type="EMBL" id="SOD51383.1"/>
    </source>
</evidence>
<protein>
    <submittedName>
        <fullName evidence="1">Uncharacterized protein</fullName>
    </submittedName>
</protein>
<dbReference type="AlphaFoldDB" id="A0A286CY94"/>
<name>A0A286CY94_9GAMM</name>
<accession>A0A286CY94</accession>
<sequence length="184" mass="19221">MDIERGLIRVKAKWPGPNDPRCCPSIDKTAYYRWQGNRLLQTSPAAARAAPAAAAPTAQGWQIRPVGGRPPVATVSGPGVVQSMSLLCEKNVPIAAFALKAKPPAGPVVLGLDFAGQRVSLTLTQPSAGGSVWYGDLRPSPLPRLLLARRGSAVLTINNGLQGQLALDGADAAAKAALSSCYRF</sequence>
<organism evidence="1 2">
    <name type="scientific">Pseudoxanthomonas wuyuanensis</name>
    <dbReference type="NCBI Taxonomy" id="1073196"/>
    <lineage>
        <taxon>Bacteria</taxon>
        <taxon>Pseudomonadati</taxon>
        <taxon>Pseudomonadota</taxon>
        <taxon>Gammaproteobacteria</taxon>
        <taxon>Lysobacterales</taxon>
        <taxon>Lysobacteraceae</taxon>
        <taxon>Pseudoxanthomonas</taxon>
    </lineage>
</organism>
<dbReference type="Proteomes" id="UP000219374">
    <property type="component" value="Unassembled WGS sequence"/>
</dbReference>
<dbReference type="EMBL" id="OCND01000001">
    <property type="protein sequence ID" value="SOD51383.1"/>
    <property type="molecule type" value="Genomic_DNA"/>
</dbReference>
<dbReference type="RefSeq" id="WP_097120370.1">
    <property type="nucleotide sequence ID" value="NZ_OCND01000001.1"/>
</dbReference>
<reference evidence="1 2" key="1">
    <citation type="submission" date="2017-09" db="EMBL/GenBank/DDBJ databases">
        <authorList>
            <person name="Ehlers B."/>
            <person name="Leendertz F.H."/>
        </authorList>
    </citation>
    <scope>NUCLEOTIDE SEQUENCE [LARGE SCALE GENOMIC DNA]</scope>
    <source>
        <strain evidence="1 2">CGMCC 1.10978</strain>
    </source>
</reference>
<keyword evidence="2" id="KW-1185">Reference proteome</keyword>
<evidence type="ECO:0000313" key="2">
    <source>
        <dbReference type="Proteomes" id="UP000219374"/>
    </source>
</evidence>
<gene>
    <name evidence="1" type="ORF">SAMN06296416_101595</name>
</gene>